<accession>A0A6H0SIA6</accession>
<dbReference type="InterPro" id="IPR036291">
    <property type="entry name" value="NAD(P)-bd_dom_sf"/>
</dbReference>
<gene>
    <name evidence="4" type="ORF">D3791_02415</name>
</gene>
<dbReference type="EMBL" id="CP032549">
    <property type="protein sequence ID" value="QIV86075.1"/>
    <property type="molecule type" value="Genomic_DNA"/>
</dbReference>
<dbReference type="PANTHER" id="PTHR43086:SF2">
    <property type="entry name" value="HYDROXYSTEROID DEHYDROGENASE-LIKE PROTEIN 1"/>
    <property type="match status" value="1"/>
</dbReference>
<dbReference type="PRINTS" id="PR00080">
    <property type="entry name" value="SDRFAMILY"/>
</dbReference>
<dbReference type="Gene3D" id="3.40.50.720">
    <property type="entry name" value="NAD(P)-binding Rossmann-like Domain"/>
    <property type="match status" value="1"/>
</dbReference>
<dbReference type="PRINTS" id="PR00081">
    <property type="entry name" value="GDHRDH"/>
</dbReference>
<dbReference type="InterPro" id="IPR002347">
    <property type="entry name" value="SDR_fam"/>
</dbReference>
<dbReference type="PIRSF" id="PIRSF000126">
    <property type="entry name" value="11-beta-HSD1"/>
    <property type="match status" value="1"/>
</dbReference>
<dbReference type="PANTHER" id="PTHR43086">
    <property type="entry name" value="VERY-LONG-CHAIN 3-OXOOACYL-COA REDUCTASE"/>
    <property type="match status" value="1"/>
</dbReference>
<comment type="similarity">
    <text evidence="3">Belongs to the short-chain dehydrogenases/reductases (SDR) family.</text>
</comment>
<sequence>MTTLSEMAGKYALVTGGSSGIGVAIANELAAAGANIILVARASDRLEQTAAGLSQNHGVTGENIASNLHSPGAASELIAKVAEVGIDIEMLVNSAGTSSKDLVAEYEPAILRQLVDLNVGALTELTTMVVADMVRRGHGAIINVASTGAYSPAPLLAVYAASKAYVLSFTQALWAETRDSGVRVVAVSPGPTLTPMNSAPARGKRQPEQVAWTALSALEANGPAVIDGGMNKASALLARLLPPRFMAPLAKRMLQPK</sequence>
<evidence type="ECO:0000256" key="1">
    <source>
        <dbReference type="ARBA" id="ARBA00022857"/>
    </source>
</evidence>
<evidence type="ECO:0000313" key="4">
    <source>
        <dbReference type="EMBL" id="QIV86075.1"/>
    </source>
</evidence>
<dbReference type="Proteomes" id="UP000502331">
    <property type="component" value="Chromosome"/>
</dbReference>
<dbReference type="AlphaFoldDB" id="A0A6H0SIA6"/>
<dbReference type="Pfam" id="PF00106">
    <property type="entry name" value="adh_short"/>
    <property type="match status" value="1"/>
</dbReference>
<dbReference type="GO" id="GO:0016491">
    <property type="term" value="F:oxidoreductase activity"/>
    <property type="evidence" value="ECO:0007669"/>
    <property type="project" value="UniProtKB-KW"/>
</dbReference>
<dbReference type="GO" id="GO:0030497">
    <property type="term" value="P:fatty acid elongation"/>
    <property type="evidence" value="ECO:0007669"/>
    <property type="project" value="TreeGrafter"/>
</dbReference>
<keyword evidence="1" id="KW-0521">NADP</keyword>
<evidence type="ECO:0000313" key="5">
    <source>
        <dbReference type="Proteomes" id="UP000502331"/>
    </source>
</evidence>
<keyword evidence="5" id="KW-1185">Reference proteome</keyword>
<keyword evidence="2" id="KW-0560">Oxidoreductase</keyword>
<dbReference type="RefSeq" id="WP_172511203.1">
    <property type="nucleotide sequence ID" value="NZ_CP032549.1"/>
</dbReference>
<dbReference type="SUPFAM" id="SSF51735">
    <property type="entry name" value="NAD(P)-binding Rossmann-fold domains"/>
    <property type="match status" value="1"/>
</dbReference>
<name>A0A6H0SIA6_9MICC</name>
<proteinExistence type="inferred from homology"/>
<protein>
    <submittedName>
        <fullName evidence="4">SDR family NAD(P)-dependent oxidoreductase</fullName>
    </submittedName>
</protein>
<organism evidence="4 5">
    <name type="scientific">Glutamicibacter mishrai</name>
    <dbReference type="NCBI Taxonomy" id="1775880"/>
    <lineage>
        <taxon>Bacteria</taxon>
        <taxon>Bacillati</taxon>
        <taxon>Actinomycetota</taxon>
        <taxon>Actinomycetes</taxon>
        <taxon>Micrococcales</taxon>
        <taxon>Micrococcaceae</taxon>
        <taxon>Glutamicibacter</taxon>
    </lineage>
</organism>
<reference evidence="4 5" key="1">
    <citation type="submission" date="2018-09" db="EMBL/GenBank/DDBJ databases">
        <title>Glutamicibacter mishrai S5-52T (LMG 29155T = KCTC 39846T).</title>
        <authorList>
            <person name="Das S.K."/>
        </authorList>
    </citation>
    <scope>NUCLEOTIDE SEQUENCE [LARGE SCALE GENOMIC DNA]</scope>
    <source>
        <strain evidence="4 5">S5-52</strain>
    </source>
</reference>
<evidence type="ECO:0000256" key="2">
    <source>
        <dbReference type="ARBA" id="ARBA00023002"/>
    </source>
</evidence>
<evidence type="ECO:0000256" key="3">
    <source>
        <dbReference type="RuleBase" id="RU000363"/>
    </source>
</evidence>